<dbReference type="PANTHER" id="PTHR36453">
    <property type="entry name" value="SECRETED PROTEIN-RELATED"/>
    <property type="match status" value="1"/>
</dbReference>
<reference evidence="1" key="2">
    <citation type="submission" date="2023-05" db="EMBL/GenBank/DDBJ databases">
        <authorList>
            <consortium name="Lawrence Berkeley National Laboratory"/>
            <person name="Steindorff A."/>
            <person name="Hensen N."/>
            <person name="Bonometti L."/>
            <person name="Westerberg I."/>
            <person name="Brannstrom I.O."/>
            <person name="Guillou S."/>
            <person name="Cros-Aarteil S."/>
            <person name="Calhoun S."/>
            <person name="Haridas S."/>
            <person name="Kuo A."/>
            <person name="Mondo S."/>
            <person name="Pangilinan J."/>
            <person name="Riley R."/>
            <person name="Labutti K."/>
            <person name="Andreopoulos B."/>
            <person name="Lipzen A."/>
            <person name="Chen C."/>
            <person name="Yanf M."/>
            <person name="Daum C."/>
            <person name="Ng V."/>
            <person name="Clum A."/>
            <person name="Ohm R."/>
            <person name="Martin F."/>
            <person name="Silar P."/>
            <person name="Natvig D."/>
            <person name="Lalanne C."/>
            <person name="Gautier V."/>
            <person name="Ament-Velasquez S.L."/>
            <person name="Kruys A."/>
            <person name="Hutchinson M.I."/>
            <person name="Powell A.J."/>
            <person name="Barry K."/>
            <person name="Miller A.N."/>
            <person name="Grigoriev I.V."/>
            <person name="Debuchy R."/>
            <person name="Gladieux P."/>
            <person name="Thoren M.H."/>
            <person name="Johannesson H."/>
        </authorList>
    </citation>
    <scope>NUCLEOTIDE SEQUENCE</scope>
    <source>
        <strain evidence="1">CBS 532.94</strain>
    </source>
</reference>
<proteinExistence type="predicted"/>
<name>A0AAN7BZR4_9PEZI</name>
<feature type="non-terminal residue" evidence="1">
    <location>
        <position position="351"/>
    </location>
</feature>
<reference evidence="1" key="1">
    <citation type="journal article" date="2023" name="Mol. Phylogenet. Evol.">
        <title>Genome-scale phylogeny and comparative genomics of the fungal order Sordariales.</title>
        <authorList>
            <person name="Hensen N."/>
            <person name="Bonometti L."/>
            <person name="Westerberg I."/>
            <person name="Brannstrom I.O."/>
            <person name="Guillou S."/>
            <person name="Cros-Aarteil S."/>
            <person name="Calhoun S."/>
            <person name="Haridas S."/>
            <person name="Kuo A."/>
            <person name="Mondo S."/>
            <person name="Pangilinan J."/>
            <person name="Riley R."/>
            <person name="LaButti K."/>
            <person name="Andreopoulos B."/>
            <person name="Lipzen A."/>
            <person name="Chen C."/>
            <person name="Yan M."/>
            <person name="Daum C."/>
            <person name="Ng V."/>
            <person name="Clum A."/>
            <person name="Steindorff A."/>
            <person name="Ohm R.A."/>
            <person name="Martin F."/>
            <person name="Silar P."/>
            <person name="Natvig D.O."/>
            <person name="Lalanne C."/>
            <person name="Gautier V."/>
            <person name="Ament-Velasquez S.L."/>
            <person name="Kruys A."/>
            <person name="Hutchinson M.I."/>
            <person name="Powell A.J."/>
            <person name="Barry K."/>
            <person name="Miller A.N."/>
            <person name="Grigoriev I.V."/>
            <person name="Debuchy R."/>
            <person name="Gladieux P."/>
            <person name="Hiltunen Thoren M."/>
            <person name="Johannesson H."/>
        </authorList>
    </citation>
    <scope>NUCLEOTIDE SEQUENCE</scope>
    <source>
        <strain evidence="1">CBS 532.94</strain>
    </source>
</reference>
<dbReference type="AlphaFoldDB" id="A0AAN7BZR4"/>
<evidence type="ECO:0000313" key="1">
    <source>
        <dbReference type="EMBL" id="KAK4232663.1"/>
    </source>
</evidence>
<evidence type="ECO:0000313" key="2">
    <source>
        <dbReference type="Proteomes" id="UP001303760"/>
    </source>
</evidence>
<sequence length="351" mass="37811">DSGRNGFTVNWNGPGALISGGIRITGWTQGSNGVWSASVPAGTRSRNLYVNGKAANFARRKLANRKDFSYTSTGMSWTNGQYDWLMNTAGIAGAEVRFINSFTDRWSPIQSVGNRQLVMRQYAWFNNMWGYDTVAKNNADFGVWVQNALALLSDGGQFYLDSSAGKVYYKPLAGEDMNTAATYLGVLECIVSISGKYDNPAHDIAFQDISFAHTTWMKPATMGYVDQQTGAYIGENTTYTPSNFESTRPHWLQMPGAIQVSAARNIVFAGGNYTQMGGGGFGIGNDANAHASGTGLGASYVTVADGYFTQIMGNSITAGGVQADAHHPPDARMTNSRITISGNIFYNTSAL</sequence>
<dbReference type="EMBL" id="MU861119">
    <property type="protein sequence ID" value="KAK4232663.1"/>
    <property type="molecule type" value="Genomic_DNA"/>
</dbReference>
<protein>
    <submittedName>
        <fullName evidence="1">Uncharacterized protein</fullName>
    </submittedName>
</protein>
<organism evidence="1 2">
    <name type="scientific">Achaetomium macrosporum</name>
    <dbReference type="NCBI Taxonomy" id="79813"/>
    <lineage>
        <taxon>Eukaryota</taxon>
        <taxon>Fungi</taxon>
        <taxon>Dikarya</taxon>
        <taxon>Ascomycota</taxon>
        <taxon>Pezizomycotina</taxon>
        <taxon>Sordariomycetes</taxon>
        <taxon>Sordariomycetidae</taxon>
        <taxon>Sordariales</taxon>
        <taxon>Chaetomiaceae</taxon>
        <taxon>Achaetomium</taxon>
    </lineage>
</organism>
<gene>
    <name evidence="1" type="ORF">C8A03DRAFT_39762</name>
</gene>
<keyword evidence="2" id="KW-1185">Reference proteome</keyword>
<dbReference type="PANTHER" id="PTHR36453:SF2">
    <property type="entry name" value="APPLE DOMAIN-CONTAINING PROTEIN"/>
    <property type="match status" value="1"/>
</dbReference>
<dbReference type="Proteomes" id="UP001303760">
    <property type="component" value="Unassembled WGS sequence"/>
</dbReference>
<comment type="caution">
    <text evidence="1">The sequence shown here is derived from an EMBL/GenBank/DDBJ whole genome shotgun (WGS) entry which is preliminary data.</text>
</comment>
<feature type="non-terminal residue" evidence="1">
    <location>
        <position position="1"/>
    </location>
</feature>
<accession>A0AAN7BZR4</accession>